<dbReference type="Gene3D" id="1.10.10.10">
    <property type="entry name" value="Winged helix-like DNA-binding domain superfamily/Winged helix DNA-binding domain"/>
    <property type="match status" value="1"/>
</dbReference>
<proteinExistence type="predicted"/>
<gene>
    <name evidence="2" type="ORF">LCPAC403_03440</name>
</gene>
<dbReference type="InterPro" id="IPR010896">
    <property type="entry name" value="NUMOD1"/>
</dbReference>
<accession>A0A481ZDI8</accession>
<organism evidence="2">
    <name type="scientific">Pithovirus LCPAC403</name>
    <dbReference type="NCBI Taxonomy" id="2506596"/>
    <lineage>
        <taxon>Viruses</taxon>
        <taxon>Pithoviruses</taxon>
    </lineage>
</organism>
<evidence type="ECO:0000313" key="2">
    <source>
        <dbReference type="EMBL" id="QBK93210.1"/>
    </source>
</evidence>
<dbReference type="SMART" id="SM00497">
    <property type="entry name" value="IENR1"/>
    <property type="match status" value="2"/>
</dbReference>
<dbReference type="Pfam" id="PF07453">
    <property type="entry name" value="NUMOD1"/>
    <property type="match status" value="2"/>
</dbReference>
<protein>
    <recommendedName>
        <fullName evidence="1">Nuclease-associated modular DNA-binding 1 domain-containing protein</fullName>
    </recommendedName>
</protein>
<dbReference type="InterPro" id="IPR036388">
    <property type="entry name" value="WH-like_DNA-bd_sf"/>
</dbReference>
<evidence type="ECO:0000259" key="1">
    <source>
        <dbReference type="Pfam" id="PF07453"/>
    </source>
</evidence>
<feature type="domain" description="Nuclease-associated modular DNA-binding 1" evidence="1">
    <location>
        <begin position="15"/>
        <end position="43"/>
    </location>
</feature>
<name>A0A481ZDI8_9VIRU</name>
<sequence length="119" mass="13563">MVRSGKFSINQVDEDKNIVRTFESRAEAAKILNVGISTIARYLKSGKWYRKGQFYVEYVNSGDQHKAKRVIHSTLNRNPINEYSSSAEAAEALGYPKNSIEKACRFNKTYKGTLFTYVV</sequence>
<feature type="domain" description="Nuclease-associated modular DNA-binding 1" evidence="1">
    <location>
        <begin position="75"/>
        <end position="102"/>
    </location>
</feature>
<dbReference type="InterPro" id="IPR003647">
    <property type="entry name" value="Intron_nuc_1_rpt"/>
</dbReference>
<reference evidence="2" key="1">
    <citation type="journal article" date="2019" name="MBio">
        <title>Virus Genomes from Deep Sea Sediments Expand the Ocean Megavirome and Support Independent Origins of Viral Gigantism.</title>
        <authorList>
            <person name="Backstrom D."/>
            <person name="Yutin N."/>
            <person name="Jorgensen S.L."/>
            <person name="Dharamshi J."/>
            <person name="Homa F."/>
            <person name="Zaremba-Niedwiedzka K."/>
            <person name="Spang A."/>
            <person name="Wolf Y.I."/>
            <person name="Koonin E.V."/>
            <person name="Ettema T.J."/>
        </authorList>
    </citation>
    <scope>NUCLEOTIDE SEQUENCE</scope>
</reference>
<dbReference type="SUPFAM" id="SSF64496">
    <property type="entry name" value="DNA-binding domain of intron-encoded endonucleases"/>
    <property type="match status" value="1"/>
</dbReference>
<dbReference type="EMBL" id="MK500591">
    <property type="protein sequence ID" value="QBK93210.1"/>
    <property type="molecule type" value="Genomic_DNA"/>
</dbReference>